<proteinExistence type="predicted"/>
<keyword evidence="1 6" id="KW-0597">Phosphoprotein</keyword>
<reference evidence="10 11" key="1">
    <citation type="submission" date="2020-01" db="EMBL/GenBank/DDBJ databases">
        <title>Polyphasic characterisation and genomic insights into a novel alkali tolerant bacterium VR-M41.</title>
        <authorList>
            <person name="Vemuluri V.R."/>
        </authorList>
    </citation>
    <scope>NUCLEOTIDE SEQUENCE [LARGE SCALE GENOMIC DNA]</scope>
    <source>
        <strain evidence="10 11">VR-M41</strain>
    </source>
</reference>
<dbReference type="Gene3D" id="1.10.10.10">
    <property type="entry name" value="Winged helix-like DNA-binding domain superfamily/Winged helix DNA-binding domain"/>
    <property type="match status" value="1"/>
</dbReference>
<feature type="domain" description="OmpR/PhoB-type" evidence="9">
    <location>
        <begin position="175"/>
        <end position="274"/>
    </location>
</feature>
<evidence type="ECO:0000256" key="2">
    <source>
        <dbReference type="ARBA" id="ARBA00023012"/>
    </source>
</evidence>
<evidence type="ECO:0000313" key="11">
    <source>
        <dbReference type="Proteomes" id="UP000800303"/>
    </source>
</evidence>
<dbReference type="InterPro" id="IPR011006">
    <property type="entry name" value="CheY-like_superfamily"/>
</dbReference>
<dbReference type="Proteomes" id="UP000800303">
    <property type="component" value="Unassembled WGS sequence"/>
</dbReference>
<dbReference type="SMART" id="SM00448">
    <property type="entry name" value="REC"/>
    <property type="match status" value="1"/>
</dbReference>
<dbReference type="Gene3D" id="3.40.50.2300">
    <property type="match status" value="1"/>
</dbReference>
<feature type="domain" description="Response regulatory" evidence="8">
    <location>
        <begin position="42"/>
        <end position="155"/>
    </location>
</feature>
<feature type="DNA-binding region" description="OmpR/PhoB-type" evidence="7">
    <location>
        <begin position="175"/>
        <end position="274"/>
    </location>
</feature>
<accession>A0ABX0F7P3</accession>
<evidence type="ECO:0000256" key="7">
    <source>
        <dbReference type="PROSITE-ProRule" id="PRU01091"/>
    </source>
</evidence>
<dbReference type="InterPro" id="IPR001789">
    <property type="entry name" value="Sig_transdc_resp-reg_receiver"/>
</dbReference>
<evidence type="ECO:0000256" key="1">
    <source>
        <dbReference type="ARBA" id="ARBA00022553"/>
    </source>
</evidence>
<dbReference type="Gene3D" id="6.10.250.690">
    <property type="match status" value="1"/>
</dbReference>
<dbReference type="PROSITE" id="PS50110">
    <property type="entry name" value="RESPONSE_REGULATORY"/>
    <property type="match status" value="1"/>
</dbReference>
<name>A0ABX0F7P3_9BACL</name>
<organism evidence="10 11">
    <name type="scientific">Saccharibacillus alkalitolerans</name>
    <dbReference type="NCBI Taxonomy" id="2705290"/>
    <lineage>
        <taxon>Bacteria</taxon>
        <taxon>Bacillati</taxon>
        <taxon>Bacillota</taxon>
        <taxon>Bacilli</taxon>
        <taxon>Bacillales</taxon>
        <taxon>Paenibacillaceae</taxon>
        <taxon>Saccharibacillus</taxon>
    </lineage>
</organism>
<sequence>MGKASLLNLSFSLTVKENGAHFQFGAFTERKLEEGENAVEGNLLIIEDDAGISGMVADYMAKEGYRSTVVREGDRALEQFEADRYDLVLLDLMLPGRGGMDVLQQIRAVSRVPILIVSAKDNEVEKALGLRFGADDYIAKPFSLIELSARIEASIRRATQYSAPEAQAAPRAQENRLLKAGDLIVDPDSFSVRKNGEEVRLTAKEFQILKLMMQHPSRVYTKAMLYEQVWNEEYYNDDNAINVHMRRLREKIEDDPSNPRYLITLWGIGYRLGEL</sequence>
<dbReference type="CDD" id="cd00383">
    <property type="entry name" value="trans_reg_C"/>
    <property type="match status" value="1"/>
</dbReference>
<dbReference type="SMART" id="SM00862">
    <property type="entry name" value="Trans_reg_C"/>
    <property type="match status" value="1"/>
</dbReference>
<feature type="modified residue" description="4-aspartylphosphate" evidence="6">
    <location>
        <position position="91"/>
    </location>
</feature>
<keyword evidence="3" id="KW-0805">Transcription regulation</keyword>
<dbReference type="Pfam" id="PF00486">
    <property type="entry name" value="Trans_reg_C"/>
    <property type="match status" value="1"/>
</dbReference>
<evidence type="ECO:0000256" key="4">
    <source>
        <dbReference type="ARBA" id="ARBA00023125"/>
    </source>
</evidence>
<gene>
    <name evidence="10" type="ORF">GYN08_14120</name>
</gene>
<dbReference type="SUPFAM" id="SSF52172">
    <property type="entry name" value="CheY-like"/>
    <property type="match status" value="1"/>
</dbReference>
<dbReference type="SUPFAM" id="SSF46894">
    <property type="entry name" value="C-terminal effector domain of the bipartite response regulators"/>
    <property type="match status" value="1"/>
</dbReference>
<dbReference type="EMBL" id="JAAFGS010000004">
    <property type="protein sequence ID" value="NGZ76460.1"/>
    <property type="molecule type" value="Genomic_DNA"/>
</dbReference>
<evidence type="ECO:0000259" key="8">
    <source>
        <dbReference type="PROSITE" id="PS50110"/>
    </source>
</evidence>
<keyword evidence="2" id="KW-0902">Two-component regulatory system</keyword>
<evidence type="ECO:0000256" key="3">
    <source>
        <dbReference type="ARBA" id="ARBA00023015"/>
    </source>
</evidence>
<evidence type="ECO:0000313" key="10">
    <source>
        <dbReference type="EMBL" id="NGZ76460.1"/>
    </source>
</evidence>
<dbReference type="InterPro" id="IPR036388">
    <property type="entry name" value="WH-like_DNA-bd_sf"/>
</dbReference>
<dbReference type="InterPro" id="IPR001867">
    <property type="entry name" value="OmpR/PhoB-type_DNA-bd"/>
</dbReference>
<dbReference type="PROSITE" id="PS51755">
    <property type="entry name" value="OMPR_PHOB"/>
    <property type="match status" value="1"/>
</dbReference>
<dbReference type="InterPro" id="IPR016032">
    <property type="entry name" value="Sig_transdc_resp-reg_C-effctor"/>
</dbReference>
<evidence type="ECO:0000256" key="5">
    <source>
        <dbReference type="ARBA" id="ARBA00023163"/>
    </source>
</evidence>
<evidence type="ECO:0000259" key="9">
    <source>
        <dbReference type="PROSITE" id="PS51755"/>
    </source>
</evidence>
<dbReference type="Pfam" id="PF00072">
    <property type="entry name" value="Response_reg"/>
    <property type="match status" value="1"/>
</dbReference>
<keyword evidence="5" id="KW-0804">Transcription</keyword>
<dbReference type="PANTHER" id="PTHR48111:SF26">
    <property type="entry name" value="STAGE 0 SPORULATION PROTEIN A HOMOLOG"/>
    <property type="match status" value="1"/>
</dbReference>
<dbReference type="InterPro" id="IPR039420">
    <property type="entry name" value="WalR-like"/>
</dbReference>
<dbReference type="PANTHER" id="PTHR48111">
    <property type="entry name" value="REGULATOR OF RPOS"/>
    <property type="match status" value="1"/>
</dbReference>
<comment type="caution">
    <text evidence="10">The sequence shown here is derived from an EMBL/GenBank/DDBJ whole genome shotgun (WGS) entry which is preliminary data.</text>
</comment>
<keyword evidence="11" id="KW-1185">Reference proteome</keyword>
<evidence type="ECO:0000256" key="6">
    <source>
        <dbReference type="PROSITE-ProRule" id="PRU00169"/>
    </source>
</evidence>
<keyword evidence="4 7" id="KW-0238">DNA-binding</keyword>
<protein>
    <submittedName>
        <fullName evidence="10">Response regulator transcription factor</fullName>
    </submittedName>
</protein>